<dbReference type="SUPFAM" id="SSF56672">
    <property type="entry name" value="DNA/RNA polymerases"/>
    <property type="match status" value="1"/>
</dbReference>
<dbReference type="AlphaFoldDB" id="A0AB40CZV8"/>
<dbReference type="PANTHER" id="PTHR15503">
    <property type="entry name" value="LDOC1 RELATED"/>
    <property type="match status" value="1"/>
</dbReference>
<dbReference type="Pfam" id="PF03732">
    <property type="entry name" value="Retrotrans_gag"/>
    <property type="match status" value="1"/>
</dbReference>
<evidence type="ECO:0000259" key="1">
    <source>
        <dbReference type="Pfam" id="PF03732"/>
    </source>
</evidence>
<proteinExistence type="predicted"/>
<sequence length="631" mass="70423">MADNTRLKELNAKVETLFTLMDNNEQRFKIIEQSLTALPLIQQSLAGLSQMMEGLQPLKSPNDVPVSQSVVDNSAQIAIPSDLDGFSVKNIKIDFPRFAGSDVLQWIFHAEQFFDYYGVPDTHRLRIASVHFDGPVIPWFQRLQKSGKLTSWKILTKSLECAYGPSAFDCPRYSLFRMTQEGSVSQFYDQFIALANRVDGVPEDILLDSFISGLKKELQAEIIPCHPEDMDQAISLAKLFEEKLQLGKKSTYTKNLYIPDTRMKPLPGPTTMLNHPATGATGQNLQSFPNPNSSNSVSSTPTTFCRIGFQEMQIRKSKGLCFNCDKKYSPTHKCPNKKLLLLQWDDHDTEIFDSEFFIDPHPPDVVHDPGQDRNTGIADTKMSLNAMSSTVVSGTMRFNGTLGGQHITILLDGGSDDTFIQPRLVKFLHLDVLPTNPLKVQVQGYTLLVPAYVLAIVGADLILGASWLAQLGPHVVDYEKKTIHFYHNNQFMVLQGALMAKPAYTTVPQLNRLCSTQSIRECYSLQIIPVDALNSPVANTAPQLTSEIQSVITADTPVELFALLNKFHFVFAVPRGLPPSRACDHRIPLLPDSTPVKVKPYQYPHSQKEEIDKMVQQMLADGLIAHSTSPF</sequence>
<accession>A0AB40CZV8</accession>
<dbReference type="InterPro" id="IPR043502">
    <property type="entry name" value="DNA/RNA_pol_sf"/>
</dbReference>
<dbReference type="InterPro" id="IPR021109">
    <property type="entry name" value="Peptidase_aspartic_dom_sf"/>
</dbReference>
<dbReference type="Proteomes" id="UP001515500">
    <property type="component" value="Chromosome 18"/>
</dbReference>
<dbReference type="RefSeq" id="XP_039145657.1">
    <property type="nucleotide sequence ID" value="XM_039289723.1"/>
</dbReference>
<dbReference type="PANTHER" id="PTHR15503:SF22">
    <property type="entry name" value="TRANSPOSON TY3-I GAG POLYPROTEIN"/>
    <property type="match status" value="1"/>
</dbReference>
<dbReference type="Gene3D" id="3.10.10.10">
    <property type="entry name" value="HIV Type 1 Reverse Transcriptase, subunit A, domain 1"/>
    <property type="match status" value="1"/>
</dbReference>
<organism evidence="2 3">
    <name type="scientific">Dioscorea cayennensis subsp. rotundata</name>
    <name type="common">White Guinea yam</name>
    <name type="synonym">Dioscorea rotundata</name>
    <dbReference type="NCBI Taxonomy" id="55577"/>
    <lineage>
        <taxon>Eukaryota</taxon>
        <taxon>Viridiplantae</taxon>
        <taxon>Streptophyta</taxon>
        <taxon>Embryophyta</taxon>
        <taxon>Tracheophyta</taxon>
        <taxon>Spermatophyta</taxon>
        <taxon>Magnoliopsida</taxon>
        <taxon>Liliopsida</taxon>
        <taxon>Dioscoreales</taxon>
        <taxon>Dioscoreaceae</taxon>
        <taxon>Dioscorea</taxon>
    </lineage>
</organism>
<gene>
    <name evidence="3" type="primary">LOC120282892</name>
</gene>
<keyword evidence="2" id="KW-1185">Reference proteome</keyword>
<dbReference type="Gene3D" id="2.40.70.10">
    <property type="entry name" value="Acid Proteases"/>
    <property type="match status" value="1"/>
</dbReference>
<dbReference type="SUPFAM" id="SSF50630">
    <property type="entry name" value="Acid proteases"/>
    <property type="match status" value="1"/>
</dbReference>
<evidence type="ECO:0000313" key="3">
    <source>
        <dbReference type="RefSeq" id="XP_039145657.1"/>
    </source>
</evidence>
<feature type="domain" description="Retrotransposon gag" evidence="1">
    <location>
        <begin position="126"/>
        <end position="215"/>
    </location>
</feature>
<protein>
    <submittedName>
        <fullName evidence="3">Uncharacterized protein LOC120282892</fullName>
    </submittedName>
</protein>
<dbReference type="InterPro" id="IPR005162">
    <property type="entry name" value="Retrotrans_gag_dom"/>
</dbReference>
<dbReference type="GeneID" id="120282892"/>
<evidence type="ECO:0000313" key="2">
    <source>
        <dbReference type="Proteomes" id="UP001515500"/>
    </source>
</evidence>
<name>A0AB40CZV8_DIOCR</name>
<reference evidence="3" key="1">
    <citation type="submission" date="2025-08" db="UniProtKB">
        <authorList>
            <consortium name="RefSeq"/>
        </authorList>
    </citation>
    <scope>IDENTIFICATION</scope>
</reference>
<dbReference type="InterPro" id="IPR032567">
    <property type="entry name" value="RTL1-rel"/>
</dbReference>
<dbReference type="CDD" id="cd00303">
    <property type="entry name" value="retropepsin_like"/>
    <property type="match status" value="1"/>
</dbReference>